<organism evidence="3 4">
    <name type="scientific">Fusarium fujikuroi</name>
    <name type="common">Bakanae and foot rot disease fungus</name>
    <name type="synonym">Gibberella fujikuroi</name>
    <dbReference type="NCBI Taxonomy" id="5127"/>
    <lineage>
        <taxon>Eukaryota</taxon>
        <taxon>Fungi</taxon>
        <taxon>Dikarya</taxon>
        <taxon>Ascomycota</taxon>
        <taxon>Pezizomycotina</taxon>
        <taxon>Sordariomycetes</taxon>
        <taxon>Hypocreomycetidae</taxon>
        <taxon>Hypocreales</taxon>
        <taxon>Nectriaceae</taxon>
        <taxon>Fusarium</taxon>
        <taxon>Fusarium fujikuroi species complex</taxon>
    </lineage>
</organism>
<sequence>MRISEGSPYPPSESDISEIPHDLEKEDAIAKLSLLPNPLPRPRCLTPSDFRDVAEEPGLPKPKPTFQHCAYYKLPPDIRRYILILAFGNRRLHMDFSYDYPDMFPELIQPLDKNHCGIATENMYGDKLRVVDDTKPRSWIWWGSVCHRLPPDLDISRKGPMTHGGPDGPWADTCRVGEARHCDSWPGSYPTKCRIGVMGWLLSCHQNYAEAIDILYSKNTIITSNEAMITHLPQLLLPQRLASITSLEISWNLKSRYESGFWNAFDEADLKHAYTSTSKGKGYWILNGSNWPEKEEVIIGPTPLGLMGEVMGLGPHDFDDFEFAYPFSSAITYGLRLDQGGLSKVFSAALPSSEAKSTVTITVPASTEASTTVTSTEPILETTTSETTAGCTVIEIPECTKTISYITMSESVTITEIGECPLTPNCATGEQSTITTTLEPESHWVGYAADPQQGPSEAELDAPVDEETKEYFENFFKKRDLLLYYEAKDASPECSTASSGLDLTCFSRAWPSFCAHVSASDNETLIENVTAKALGSSHKTKRHRHVRLPGMDLRVIRRASKCGGYSIEFSWELGSIGGCVQDCLGAMSKLALSCGLTGSRANGISDSGSLVVSCGICSYRVVEDYQHTTTDTTSDVATATATAESTSSEATTSSSGSTTVTADEATVTKVVTTSEDATSSTEVTGATPTVDPNYRPLPGTRWRMDGGWEAGPDIEHTYKETSHGVVYEYKVNWAQGSGDITAYSLMRGAFEKCNNGGLGGSIQAGCLVYTLNGYDELGLFLNIMTVTEVGCMGVKPNMNIMDHTTPEGKILTEAWKTVISKPGGPQRVYWGLESVDSLKIWCFFDFESIEQHRRFAEEYGADAVKGIPKICTYGEFSKHIKMVPSSDVLRSPLTEIILAYFPQEIADEKKETLSSKIQEILRQAFPDDARVAHAWGVENDFPARSEAGKPRSVLMGFIGLSHSEAWEDYRQTDGWKEALSSIEGLEG</sequence>
<feature type="compositionally biased region" description="Low complexity" evidence="1">
    <location>
        <begin position="629"/>
        <end position="662"/>
    </location>
</feature>
<dbReference type="Proteomes" id="UP000760494">
    <property type="component" value="Unassembled WGS sequence"/>
</dbReference>
<dbReference type="EMBL" id="CABFJX010000268">
    <property type="protein sequence ID" value="VTT69847.1"/>
    <property type="molecule type" value="Genomic_DNA"/>
</dbReference>
<dbReference type="PANTHER" id="PTHR38790">
    <property type="entry name" value="2EXR DOMAIN-CONTAINING PROTEIN-RELATED"/>
    <property type="match status" value="1"/>
</dbReference>
<feature type="region of interest" description="Disordered" evidence="1">
    <location>
        <begin position="1"/>
        <end position="21"/>
    </location>
</feature>
<dbReference type="PANTHER" id="PTHR38790:SF4">
    <property type="entry name" value="2EXR DOMAIN-CONTAINING PROTEIN"/>
    <property type="match status" value="1"/>
</dbReference>
<dbReference type="Pfam" id="PF24864">
    <property type="entry name" value="DUF7730"/>
    <property type="match status" value="1"/>
</dbReference>
<name>A0A9Q9RMY5_FUSFU</name>
<evidence type="ECO:0000256" key="1">
    <source>
        <dbReference type="SAM" id="MobiDB-lite"/>
    </source>
</evidence>
<protein>
    <recommendedName>
        <fullName evidence="2">DUF7730 domain-containing protein</fullName>
    </recommendedName>
</protein>
<feature type="region of interest" description="Disordered" evidence="1">
    <location>
        <begin position="629"/>
        <end position="698"/>
    </location>
</feature>
<comment type="caution">
    <text evidence="3">The sequence shown here is derived from an EMBL/GenBank/DDBJ whole genome shotgun (WGS) entry which is preliminary data.</text>
</comment>
<evidence type="ECO:0000259" key="2">
    <source>
        <dbReference type="Pfam" id="PF24864"/>
    </source>
</evidence>
<dbReference type="InterPro" id="IPR056632">
    <property type="entry name" value="DUF7730"/>
</dbReference>
<accession>A0A9Q9RMY5</accession>
<dbReference type="AlphaFoldDB" id="A0A9Q9RMY5"/>
<evidence type="ECO:0000313" key="4">
    <source>
        <dbReference type="Proteomes" id="UP000760494"/>
    </source>
</evidence>
<proteinExistence type="predicted"/>
<feature type="domain" description="DUF7730" evidence="2">
    <location>
        <begin position="172"/>
        <end position="256"/>
    </location>
</feature>
<reference evidence="3" key="1">
    <citation type="submission" date="2019-05" db="EMBL/GenBank/DDBJ databases">
        <authorList>
            <person name="Piombo E."/>
        </authorList>
    </citation>
    <scope>NUCLEOTIDE SEQUENCE</scope>
    <source>
        <strain evidence="3">C2S</strain>
    </source>
</reference>
<evidence type="ECO:0000313" key="3">
    <source>
        <dbReference type="EMBL" id="VTT69847.1"/>
    </source>
</evidence>
<feature type="compositionally biased region" description="Polar residues" evidence="1">
    <location>
        <begin position="669"/>
        <end position="687"/>
    </location>
</feature>
<gene>
    <name evidence="3" type="ORF">C2S_7716</name>
</gene>